<evidence type="ECO:0000313" key="3">
    <source>
        <dbReference type="Proteomes" id="UP001156641"/>
    </source>
</evidence>
<dbReference type="InterPro" id="IPR001173">
    <property type="entry name" value="Glyco_trans_2-like"/>
</dbReference>
<dbReference type="SUPFAM" id="SSF53756">
    <property type="entry name" value="UDP-Glycosyltransferase/glycogen phosphorylase"/>
    <property type="match status" value="1"/>
</dbReference>
<dbReference type="RefSeq" id="WP_284258977.1">
    <property type="nucleotide sequence ID" value="NZ_BSOS01000079.1"/>
</dbReference>
<dbReference type="Gene3D" id="3.40.50.2000">
    <property type="entry name" value="Glycogen Phosphorylase B"/>
    <property type="match status" value="1"/>
</dbReference>
<dbReference type="Proteomes" id="UP001156641">
    <property type="component" value="Unassembled WGS sequence"/>
</dbReference>
<evidence type="ECO:0000313" key="2">
    <source>
        <dbReference type="EMBL" id="GLR68134.1"/>
    </source>
</evidence>
<feature type="domain" description="Glycosyltransferase 2-like" evidence="1">
    <location>
        <begin position="366"/>
        <end position="478"/>
    </location>
</feature>
<dbReference type="CDD" id="cd03801">
    <property type="entry name" value="GT4_PimA-like"/>
    <property type="match status" value="1"/>
</dbReference>
<dbReference type="Pfam" id="PF13692">
    <property type="entry name" value="Glyco_trans_1_4"/>
    <property type="match status" value="1"/>
</dbReference>
<accession>A0ABQ6A7F9</accession>
<evidence type="ECO:0000259" key="1">
    <source>
        <dbReference type="Pfam" id="PF00535"/>
    </source>
</evidence>
<proteinExistence type="predicted"/>
<dbReference type="SUPFAM" id="SSF53448">
    <property type="entry name" value="Nucleotide-diphospho-sugar transferases"/>
    <property type="match status" value="1"/>
</dbReference>
<comment type="caution">
    <text evidence="2">The sequence shown here is derived from an EMBL/GenBank/DDBJ whole genome shotgun (WGS) entry which is preliminary data.</text>
</comment>
<name>A0ABQ6A7F9_9PROT</name>
<protein>
    <recommendedName>
        <fullName evidence="1">Glycosyltransferase 2-like domain-containing protein</fullName>
    </recommendedName>
</protein>
<dbReference type="InterPro" id="IPR029044">
    <property type="entry name" value="Nucleotide-diphossugar_trans"/>
</dbReference>
<dbReference type="EMBL" id="BSOS01000079">
    <property type="protein sequence ID" value="GLR68134.1"/>
    <property type="molecule type" value="Genomic_DNA"/>
</dbReference>
<reference evidence="3" key="1">
    <citation type="journal article" date="2019" name="Int. J. Syst. Evol. Microbiol.">
        <title>The Global Catalogue of Microorganisms (GCM) 10K type strain sequencing project: providing services to taxonomists for standard genome sequencing and annotation.</title>
        <authorList>
            <consortium name="The Broad Institute Genomics Platform"/>
            <consortium name="The Broad Institute Genome Sequencing Center for Infectious Disease"/>
            <person name="Wu L."/>
            <person name="Ma J."/>
        </authorList>
    </citation>
    <scope>NUCLEOTIDE SEQUENCE [LARGE SCALE GENOMIC DNA]</scope>
    <source>
        <strain evidence="3">NBRC 112502</strain>
    </source>
</reference>
<dbReference type="PANTHER" id="PTHR43179">
    <property type="entry name" value="RHAMNOSYLTRANSFERASE WBBL"/>
    <property type="match status" value="1"/>
</dbReference>
<dbReference type="CDD" id="cd04186">
    <property type="entry name" value="GT_2_like_c"/>
    <property type="match status" value="1"/>
</dbReference>
<keyword evidence="3" id="KW-1185">Reference proteome</keyword>
<gene>
    <name evidence="2" type="ORF">GCM10010909_28150</name>
</gene>
<sequence>MPLPAHQLLDPACALKPAWAVFDREWYLRRHADARVLCQDKPPEAALLYYLRVGARLGHSPSPLFDEAFYLARNPDIAVLVRGGHYQSGFDHYCQHGHRGVSPHWLFDDALYADLYEDMTLENLDQHQCFGRYDHYLRSGQRERRMGHYLFDAQYYRARAIEAGVDGAQVDLHGAFVHFLNRLGGVEEELAPSVYFDPAWYIEHHPGAKAQIARGRFSSAIAHYLTCEAAENFDPVPQFSEAFYRTRHPDIAAAIEQGFYRSAYQQFVQFGAFELRQPRAGIDLVYYRDMNEQVRNDLNAGEVRDAFAHLRLVGLVENLPYCPPEEQPHLSEALTRELFVKKARQNLAIFARHRLDFTLAGPPVLSVVVVVFNRFELTMLSLASLRNNFTGAVELIVVDNDSTDDTRRIADYVRGAKVLRMAGNVGFLRGCNAALAHVTAPALLFLNNDTELAHGAVAAALARLGGADDIGAVGGKIIRTNGLLQEAGSIIWNEGTTAGYMRDASPLAAEANFCRDVDYCSAVFLLCRTELVRALGGFDEAFAPAYFEDVDLCVRIIGAGYRVVYDPAVVVHHLEFGSAATTEASMALMRRGRRIFRKKHMEFLKTQLAPSEKTLVAARGRGGKPRVLFIEDTVPLRRLGSGFVRSNDVVHAISAAGFDVHVFPLNGAAYDVMSLFGDLPEEVEVLHDRDFTMLAEFLAGRRNFYDLVWIARTHNFARVLPYLRKAGLAPARVPLVLDTEAVASNRAGHGVGLQAEFAGVEVCREILAVSASEVAQLHALGLPQASLLGTARAPAPTPNGFAQRAGLLFVAGIHQADSPNLDSLDWYLREILPALAAMLGEAPVLHVVGYTAPGIDLSPFRHERIKLHGAVGELAPFYNAARVFIAPTRFAAGTPYKIYEAASYGLPCVGTALLRGQLGWGEEMLSAPVDDAAAFARQIARLYRDEALWNTMREKALARMETENGFAAFNAKVAQVLRAALEG</sequence>
<organism evidence="2 3">
    <name type="scientific">Acidocella aquatica</name>
    <dbReference type="NCBI Taxonomy" id="1922313"/>
    <lineage>
        <taxon>Bacteria</taxon>
        <taxon>Pseudomonadati</taxon>
        <taxon>Pseudomonadota</taxon>
        <taxon>Alphaproteobacteria</taxon>
        <taxon>Acetobacterales</taxon>
        <taxon>Acidocellaceae</taxon>
        <taxon>Acidocella</taxon>
    </lineage>
</organism>
<dbReference type="Gene3D" id="3.90.550.10">
    <property type="entry name" value="Spore Coat Polysaccharide Biosynthesis Protein SpsA, Chain A"/>
    <property type="match status" value="1"/>
</dbReference>
<dbReference type="Pfam" id="PF00535">
    <property type="entry name" value="Glycos_transf_2"/>
    <property type="match status" value="1"/>
</dbReference>
<dbReference type="PANTHER" id="PTHR43179:SF7">
    <property type="entry name" value="RHAMNOSYLTRANSFERASE WBBL"/>
    <property type="match status" value="1"/>
</dbReference>